<feature type="compositionally biased region" description="Polar residues" evidence="1">
    <location>
        <begin position="749"/>
        <end position="770"/>
    </location>
</feature>
<proteinExistence type="predicted"/>
<reference evidence="2" key="1">
    <citation type="submission" date="2016-10" db="EMBL/GenBank/DDBJ databases">
        <authorList>
            <person name="Benchimol M."/>
            <person name="Almeida L.G."/>
            <person name="Vasconcelos A.T."/>
            <person name="Perreira-Neves A."/>
            <person name="Rosa I.A."/>
            <person name="Tasca T."/>
            <person name="Bogo M.R."/>
            <person name="de Souza W."/>
        </authorList>
    </citation>
    <scope>NUCLEOTIDE SEQUENCE [LARGE SCALE GENOMIC DNA]</scope>
    <source>
        <strain evidence="2">K</strain>
    </source>
</reference>
<sequence>MNDFYRYFIVPQFNSRLSDQHIKATRLNNHLDYLSRYILGDSCILFLHTIEEMHVNDVRNYFDNISTVKVTKYIVAQEKIMKSKILYFYNIPEKLTNISNFSQLLKCFDDQYTNLSYDEYANIFSCEMSNLEIAKIASTFISEIREFEKKIQIVDDIFDLPFAKVILKNHIVDFYEEIEELLQNNKISVLSRNLNNKKEIIVQTGSKVTSEELIKSLNFAQYGEDVIQAQKYVTDDYYSTYIKNFSVNIPVNNILSNKQLMAVFFRDMSRIGEVYKVKTTDKKIGIVYFRNTQSLRKLFNTYKTASFRKLNALLLYNFPPDTKVEDVEKYIFGGNIDYVSIIEDDFSSNYMPAFIVFIQPDVLSKLKEYIKSFSYKDSWIQSIVAYKDKEYMKQLYFSFNNENTIEFDFKTKEFGKLYNEIIKFGKIVMFFVNNDKRKIYVTFDNEKSAINCKEQINSIYSRISPIYQPIFRMPNSPWNSNNSNSSSLKIEFKQPEAKLQNPKIFQETENTNINLNVSTDQIRGSIPQVISNNMNNPNNKININPLFTPPTKQNPNNTSGFNFNAPPKNNASNGNSTNSNSVFSKNSPTNQTSNASVWGSSSSISSTQPYPSSNLTNPHNNFDSSTFTPSPKSSPNNELVFNFPAGNSTMFGSRNNSPSISNNTSTIDKPSNSFSQPNNQSGFRFPSSNNSNSSIWDRANNVTSSNSKSLWTTPNNSDNTVNKTNMKPTCFTTSKPSQNTKVSGIFIPPSSNQPNKQNDNPFAPANTTNS</sequence>
<feature type="compositionally biased region" description="Low complexity" evidence="1">
    <location>
        <begin position="569"/>
        <end position="584"/>
    </location>
</feature>
<evidence type="ECO:0000313" key="3">
    <source>
        <dbReference type="Proteomes" id="UP000179807"/>
    </source>
</evidence>
<feature type="compositionally biased region" description="Low complexity" evidence="1">
    <location>
        <begin position="655"/>
        <end position="694"/>
    </location>
</feature>
<organism evidence="2 3">
    <name type="scientific">Tritrichomonas foetus</name>
    <dbReference type="NCBI Taxonomy" id="1144522"/>
    <lineage>
        <taxon>Eukaryota</taxon>
        <taxon>Metamonada</taxon>
        <taxon>Parabasalia</taxon>
        <taxon>Tritrichomonadida</taxon>
        <taxon>Tritrichomonadidae</taxon>
        <taxon>Tritrichomonas</taxon>
    </lineage>
</organism>
<dbReference type="AlphaFoldDB" id="A0A1J4K3L6"/>
<dbReference type="Proteomes" id="UP000179807">
    <property type="component" value="Unassembled WGS sequence"/>
</dbReference>
<feature type="compositionally biased region" description="Low complexity" evidence="1">
    <location>
        <begin position="533"/>
        <end position="545"/>
    </location>
</feature>
<dbReference type="SUPFAM" id="SSF54928">
    <property type="entry name" value="RNA-binding domain, RBD"/>
    <property type="match status" value="1"/>
</dbReference>
<feature type="compositionally biased region" description="Low complexity" evidence="1">
    <location>
        <begin position="624"/>
        <end position="635"/>
    </location>
</feature>
<evidence type="ECO:0000313" key="2">
    <source>
        <dbReference type="EMBL" id="OHT05967.1"/>
    </source>
</evidence>
<feature type="compositionally biased region" description="Polar residues" evidence="1">
    <location>
        <begin position="645"/>
        <end position="654"/>
    </location>
</feature>
<feature type="compositionally biased region" description="Polar residues" evidence="1">
    <location>
        <begin position="550"/>
        <end position="562"/>
    </location>
</feature>
<comment type="caution">
    <text evidence="2">The sequence shown here is derived from an EMBL/GenBank/DDBJ whole genome shotgun (WGS) entry which is preliminary data.</text>
</comment>
<feature type="region of interest" description="Disordered" evidence="1">
    <location>
        <begin position="533"/>
        <end position="770"/>
    </location>
</feature>
<feature type="compositionally biased region" description="Polar residues" evidence="1">
    <location>
        <begin position="614"/>
        <end position="623"/>
    </location>
</feature>
<evidence type="ECO:0008006" key="4">
    <source>
        <dbReference type="Google" id="ProtNLM"/>
    </source>
</evidence>
<evidence type="ECO:0000256" key="1">
    <source>
        <dbReference type="SAM" id="MobiDB-lite"/>
    </source>
</evidence>
<dbReference type="InterPro" id="IPR035979">
    <property type="entry name" value="RBD_domain_sf"/>
</dbReference>
<dbReference type="RefSeq" id="XP_068359103.1">
    <property type="nucleotide sequence ID" value="XM_068504750.1"/>
</dbReference>
<protein>
    <recommendedName>
        <fullName evidence="4">RRM domain-containing protein</fullName>
    </recommendedName>
</protein>
<dbReference type="VEuPathDB" id="TrichDB:TRFO_26114"/>
<gene>
    <name evidence="2" type="ORF">TRFO_26114</name>
</gene>
<dbReference type="GO" id="GO:0003676">
    <property type="term" value="F:nucleic acid binding"/>
    <property type="evidence" value="ECO:0007669"/>
    <property type="project" value="InterPro"/>
</dbReference>
<accession>A0A1J4K3L6</accession>
<feature type="compositionally biased region" description="Polar residues" evidence="1">
    <location>
        <begin position="700"/>
        <end position="742"/>
    </location>
</feature>
<dbReference type="EMBL" id="MLAK01000740">
    <property type="protein sequence ID" value="OHT05967.1"/>
    <property type="molecule type" value="Genomic_DNA"/>
</dbReference>
<feature type="compositionally biased region" description="Low complexity" evidence="1">
    <location>
        <begin position="593"/>
        <end position="613"/>
    </location>
</feature>
<keyword evidence="3" id="KW-1185">Reference proteome</keyword>
<name>A0A1J4K3L6_9EUKA</name>
<dbReference type="GeneID" id="94839454"/>